<comment type="caution">
    <text evidence="2">The sequence shown here is derived from an EMBL/GenBank/DDBJ whole genome shotgun (WGS) entry which is preliminary data.</text>
</comment>
<dbReference type="SUPFAM" id="SSF54001">
    <property type="entry name" value="Cysteine proteinases"/>
    <property type="match status" value="1"/>
</dbReference>
<sequence length="188" mass="22255">MVKKEKSVYVLLTDTGTLFTKVIKCFTNAPYNHVSIAFDENLFDIFSFGRKYPRNPLIAGFIKEDVYEGTYRYFYNTRCLLLKIDVSYMEYVRLKQTVQQFYQNRHIYSYNLLGLIGVVVHYPIMQKNKYFCSQFVAEVFERSGIELWHLPPALVTPNHFLSHPRFEIVYEGRLYDYPLLGIRSPSII</sequence>
<organism evidence="2 3">
    <name type="scientific">Gracilibacillus halotolerans</name>
    <dbReference type="NCBI Taxonomy" id="74386"/>
    <lineage>
        <taxon>Bacteria</taxon>
        <taxon>Bacillati</taxon>
        <taxon>Bacillota</taxon>
        <taxon>Bacilli</taxon>
        <taxon>Bacillales</taxon>
        <taxon>Bacillaceae</taxon>
        <taxon>Gracilibacillus</taxon>
    </lineage>
</organism>
<dbReference type="Gene3D" id="3.90.1720.10">
    <property type="entry name" value="endopeptidase domain like (from Nostoc punctiforme)"/>
    <property type="match status" value="1"/>
</dbReference>
<evidence type="ECO:0008006" key="4">
    <source>
        <dbReference type="Google" id="ProtNLM"/>
    </source>
</evidence>
<proteinExistence type="predicted"/>
<keyword evidence="1" id="KW-0812">Transmembrane</keyword>
<dbReference type="EMBL" id="JACHON010000004">
    <property type="protein sequence ID" value="MBB6512580.1"/>
    <property type="molecule type" value="Genomic_DNA"/>
</dbReference>
<dbReference type="InterPro" id="IPR038765">
    <property type="entry name" value="Papain-like_cys_pep_sf"/>
</dbReference>
<keyword evidence="1" id="KW-1133">Transmembrane helix</keyword>
<evidence type="ECO:0000256" key="1">
    <source>
        <dbReference type="SAM" id="Phobius"/>
    </source>
</evidence>
<dbReference type="RefSeq" id="WP_184246068.1">
    <property type="nucleotide sequence ID" value="NZ_BAAACU010000028.1"/>
</dbReference>
<keyword evidence="3" id="KW-1185">Reference proteome</keyword>
<accession>A0A841REW5</accession>
<feature type="transmembrane region" description="Helical" evidence="1">
    <location>
        <begin position="107"/>
        <end position="125"/>
    </location>
</feature>
<reference evidence="2 3" key="1">
    <citation type="submission" date="2020-08" db="EMBL/GenBank/DDBJ databases">
        <title>Genomic Encyclopedia of Type Strains, Phase IV (KMG-IV): sequencing the most valuable type-strain genomes for metagenomic binning, comparative biology and taxonomic classification.</title>
        <authorList>
            <person name="Goeker M."/>
        </authorList>
    </citation>
    <scope>NUCLEOTIDE SEQUENCE [LARGE SCALE GENOMIC DNA]</scope>
    <source>
        <strain evidence="2 3">DSM 11805</strain>
    </source>
</reference>
<name>A0A841REW5_9BACI</name>
<gene>
    <name evidence="2" type="ORF">GGQ92_001366</name>
</gene>
<evidence type="ECO:0000313" key="2">
    <source>
        <dbReference type="EMBL" id="MBB6512580.1"/>
    </source>
</evidence>
<evidence type="ECO:0000313" key="3">
    <source>
        <dbReference type="Proteomes" id="UP000572212"/>
    </source>
</evidence>
<protein>
    <recommendedName>
        <fullName evidence="4">Permuted papain-like amidase enzyme, YaeF/YiiX, C92 family</fullName>
    </recommendedName>
</protein>
<dbReference type="Proteomes" id="UP000572212">
    <property type="component" value="Unassembled WGS sequence"/>
</dbReference>
<dbReference type="AlphaFoldDB" id="A0A841REW5"/>
<keyword evidence="1" id="KW-0472">Membrane</keyword>